<keyword evidence="1" id="KW-0732">Signal</keyword>
<feature type="signal peptide" evidence="1">
    <location>
        <begin position="1"/>
        <end position="19"/>
    </location>
</feature>
<organism evidence="2 3">
    <name type="scientific">Flavobacterium fluvii</name>
    <dbReference type="NCBI Taxonomy" id="468056"/>
    <lineage>
        <taxon>Bacteria</taxon>
        <taxon>Pseudomonadati</taxon>
        <taxon>Bacteroidota</taxon>
        <taxon>Flavobacteriia</taxon>
        <taxon>Flavobacteriales</taxon>
        <taxon>Flavobacteriaceae</taxon>
        <taxon>Flavobacterium</taxon>
    </lineage>
</organism>
<evidence type="ECO:0000313" key="3">
    <source>
        <dbReference type="Proteomes" id="UP000184516"/>
    </source>
</evidence>
<protein>
    <submittedName>
        <fullName evidence="2">Uncharacterized protein</fullName>
    </submittedName>
</protein>
<name>A0A1M5PKS8_9FLAO</name>
<accession>A0A1M5PKS8</accession>
<reference evidence="3" key="1">
    <citation type="submission" date="2016-11" db="EMBL/GenBank/DDBJ databases">
        <authorList>
            <person name="Varghese N."/>
            <person name="Submissions S."/>
        </authorList>
    </citation>
    <scope>NUCLEOTIDE SEQUENCE [LARGE SCALE GENOMIC DNA]</scope>
    <source>
        <strain evidence="3">DSM 19978</strain>
    </source>
</reference>
<gene>
    <name evidence="2" type="ORF">SAMN05443549_11119</name>
</gene>
<dbReference type="STRING" id="468056.SAMN05443549_11119"/>
<proteinExistence type="predicted"/>
<sequence>MKRLLIIGVLLLSSLSYSANNSSVAVDQVAGKEQDSIYKARKTWIEERKYGLIALCNELITAYDFPKTNIEAERDKLKLKVRMYVKEINDVDYSDDKKFAGIQKKFDNIESTFRSYPQKLRERENLKW</sequence>
<evidence type="ECO:0000313" key="2">
    <source>
        <dbReference type="EMBL" id="SHH02310.1"/>
    </source>
</evidence>
<dbReference type="AlphaFoldDB" id="A0A1M5PKS8"/>
<dbReference type="Proteomes" id="UP000184516">
    <property type="component" value="Unassembled WGS sequence"/>
</dbReference>
<keyword evidence="3" id="KW-1185">Reference proteome</keyword>
<feature type="chain" id="PRO_5012251713" evidence="1">
    <location>
        <begin position="20"/>
        <end position="128"/>
    </location>
</feature>
<dbReference type="RefSeq" id="WP_073371953.1">
    <property type="nucleotide sequence ID" value="NZ_FQWB01000011.1"/>
</dbReference>
<evidence type="ECO:0000256" key="1">
    <source>
        <dbReference type="SAM" id="SignalP"/>
    </source>
</evidence>
<dbReference type="EMBL" id="FQWB01000011">
    <property type="protein sequence ID" value="SHH02310.1"/>
    <property type="molecule type" value="Genomic_DNA"/>
</dbReference>